<name>A0ABW6S7F9_9NOCA</name>
<reference evidence="1 2" key="1">
    <citation type="submission" date="2024-10" db="EMBL/GenBank/DDBJ databases">
        <title>The Natural Products Discovery Center: Release of the First 8490 Sequenced Strains for Exploring Actinobacteria Biosynthetic Diversity.</title>
        <authorList>
            <person name="Kalkreuter E."/>
            <person name="Kautsar S.A."/>
            <person name="Yang D."/>
            <person name="Bader C.D."/>
            <person name="Teijaro C.N."/>
            <person name="Fluegel L."/>
            <person name="Davis C.M."/>
            <person name="Simpson J.R."/>
            <person name="Lauterbach L."/>
            <person name="Steele A.D."/>
            <person name="Gui C."/>
            <person name="Meng S."/>
            <person name="Li G."/>
            <person name="Viehrig K."/>
            <person name="Ye F."/>
            <person name="Su P."/>
            <person name="Kiefer A.F."/>
            <person name="Nichols A."/>
            <person name="Cepeda A.J."/>
            <person name="Yan W."/>
            <person name="Fan B."/>
            <person name="Jiang Y."/>
            <person name="Adhikari A."/>
            <person name="Zheng C.-J."/>
            <person name="Schuster L."/>
            <person name="Cowan T.M."/>
            <person name="Smanski M.J."/>
            <person name="Chevrette M.G."/>
            <person name="De Carvalho L.P.S."/>
            <person name="Shen B."/>
        </authorList>
    </citation>
    <scope>NUCLEOTIDE SEQUENCE [LARGE SCALE GENOMIC DNA]</scope>
    <source>
        <strain evidence="1 2">NPDC002593</strain>
    </source>
</reference>
<comment type="caution">
    <text evidence="1">The sequence shown here is derived from an EMBL/GenBank/DDBJ whole genome shotgun (WGS) entry which is preliminary data.</text>
</comment>
<dbReference type="EMBL" id="JBIAQY010000010">
    <property type="protein sequence ID" value="MFF3571553.1"/>
    <property type="molecule type" value="Genomic_DNA"/>
</dbReference>
<gene>
    <name evidence="1" type="ORF">ACFYXQ_27615</name>
</gene>
<sequence>MAVEATAPAIASVLARTVVLLEHICAAENSDGGGSSPHLSRGVYQNREGELIESVKFVVLHHDAPVSFGSTDLAPNTDGVTRIALVRAPR</sequence>
<protein>
    <submittedName>
        <fullName evidence="1">Uncharacterized protein</fullName>
    </submittedName>
</protein>
<evidence type="ECO:0000313" key="2">
    <source>
        <dbReference type="Proteomes" id="UP001601992"/>
    </source>
</evidence>
<keyword evidence="2" id="KW-1185">Reference proteome</keyword>
<proteinExistence type="predicted"/>
<dbReference type="RefSeq" id="WP_387405436.1">
    <property type="nucleotide sequence ID" value="NZ_JBIAQY010000010.1"/>
</dbReference>
<evidence type="ECO:0000313" key="1">
    <source>
        <dbReference type="EMBL" id="MFF3571553.1"/>
    </source>
</evidence>
<organism evidence="1 2">
    <name type="scientific">Nocardia jiangxiensis</name>
    <dbReference type="NCBI Taxonomy" id="282685"/>
    <lineage>
        <taxon>Bacteria</taxon>
        <taxon>Bacillati</taxon>
        <taxon>Actinomycetota</taxon>
        <taxon>Actinomycetes</taxon>
        <taxon>Mycobacteriales</taxon>
        <taxon>Nocardiaceae</taxon>
        <taxon>Nocardia</taxon>
    </lineage>
</organism>
<accession>A0ABW6S7F9</accession>
<dbReference type="Proteomes" id="UP001601992">
    <property type="component" value="Unassembled WGS sequence"/>
</dbReference>